<dbReference type="InterPro" id="IPR010377">
    <property type="entry name" value="YabA"/>
</dbReference>
<evidence type="ECO:0000256" key="3">
    <source>
        <dbReference type="ARBA" id="ARBA00022723"/>
    </source>
</evidence>
<evidence type="ECO:0000256" key="4">
    <source>
        <dbReference type="ARBA" id="ARBA00022833"/>
    </source>
</evidence>
<dbReference type="HAMAP" id="MF_01159">
    <property type="entry name" value="YabA"/>
    <property type="match status" value="1"/>
</dbReference>
<feature type="binding site" evidence="6">
    <location>
        <position position="82"/>
    </location>
    <ligand>
        <name>Zn(2+)</name>
        <dbReference type="ChEBI" id="CHEBI:29105"/>
    </ligand>
</feature>
<proteinExistence type="inferred from homology"/>
<sequence>MNPNDLYEKLRDLNQKLNDTATEFTELHEEMIRLMEKNAELNIENQNLRERLKTVNHDNNEPDDGLSSSRKNLEKLYHEGFHVCNDYYGKRREDGEECIFCTEIIYGRR</sequence>
<dbReference type="Pfam" id="PF06156">
    <property type="entry name" value="YabA"/>
    <property type="match status" value="1"/>
</dbReference>
<accession>A0A1S6QJL6</accession>
<evidence type="ECO:0000313" key="8">
    <source>
        <dbReference type="EMBL" id="AQW21818.1"/>
    </source>
</evidence>
<keyword evidence="1 6" id="KW-0963">Cytoplasm</keyword>
<evidence type="ECO:0000313" key="9">
    <source>
        <dbReference type="Proteomes" id="UP000030361"/>
    </source>
</evidence>
<keyword evidence="2 6" id="KW-0235">DNA replication</keyword>
<dbReference type="AlphaFoldDB" id="A0A1S6QJL6"/>
<dbReference type="Proteomes" id="UP000030361">
    <property type="component" value="Chromosome"/>
</dbReference>
<comment type="subcellular location">
    <subcellularLocation>
        <location evidence="6">Cytoplasm</location>
        <location evidence="6">Nucleoid</location>
    </subcellularLocation>
    <text evidence="6">Localizes in tight foci, which correspond to the replisome at mid-cell throughout the cell cycle.</text>
</comment>
<feature type="binding site" evidence="6">
    <location>
        <position position="84"/>
    </location>
    <ligand>
        <name>Zn(2+)</name>
        <dbReference type="ChEBI" id="CHEBI:29105"/>
    </ligand>
</feature>
<organism evidence="8 9">
    <name type="scientific">Lentilactobacillus curieae</name>
    <dbReference type="NCBI Taxonomy" id="1138822"/>
    <lineage>
        <taxon>Bacteria</taxon>
        <taxon>Bacillati</taxon>
        <taxon>Bacillota</taxon>
        <taxon>Bacilli</taxon>
        <taxon>Lactobacillales</taxon>
        <taxon>Lactobacillaceae</taxon>
        <taxon>Lentilactobacillus</taxon>
    </lineage>
</organism>
<comment type="cofactor">
    <cofactor evidence="6">
        <name>Zn(2+)</name>
        <dbReference type="ChEBI" id="CHEBI:29105"/>
    </cofactor>
    <text evidence="6">Binds 1 zinc ion per subunit.</text>
</comment>
<dbReference type="RefSeq" id="WP_035167553.1">
    <property type="nucleotide sequence ID" value="NZ_CP018906.1"/>
</dbReference>
<keyword evidence="9" id="KW-1185">Reference proteome</keyword>
<keyword evidence="3 6" id="KW-0479">Metal-binding</keyword>
<gene>
    <name evidence="6" type="primary">yabA</name>
    <name evidence="8" type="ORF">PL11_007765</name>
</gene>
<protein>
    <recommendedName>
        <fullName evidence="6">Replication initiation control protein YabA</fullName>
    </recommendedName>
</protein>
<dbReference type="KEGG" id="lcu:PL11_007765"/>
<evidence type="ECO:0000256" key="7">
    <source>
        <dbReference type="SAM" id="Coils"/>
    </source>
</evidence>
<keyword evidence="5 6" id="KW-0236">DNA replication inhibitor</keyword>
<name>A0A1S6QJL6_9LACO</name>
<evidence type="ECO:0000256" key="6">
    <source>
        <dbReference type="HAMAP-Rule" id="MF_01159"/>
    </source>
</evidence>
<dbReference type="GO" id="GO:0043590">
    <property type="term" value="C:bacterial nucleoid"/>
    <property type="evidence" value="ECO:0007669"/>
    <property type="project" value="UniProtKB-UniRule"/>
</dbReference>
<comment type="subunit">
    <text evidence="6">Homotetramer. Interacts with both DnaA and DnaN, acting as a bridge between these two proteins.</text>
</comment>
<dbReference type="GO" id="GO:0006260">
    <property type="term" value="P:DNA replication"/>
    <property type="evidence" value="ECO:0007669"/>
    <property type="project" value="UniProtKB-KW"/>
</dbReference>
<comment type="similarity">
    <text evidence="6">Belongs to the YabA family.</text>
</comment>
<dbReference type="eggNOG" id="COG4467">
    <property type="taxonomic scope" value="Bacteria"/>
</dbReference>
<dbReference type="GO" id="GO:0008270">
    <property type="term" value="F:zinc ion binding"/>
    <property type="evidence" value="ECO:0007669"/>
    <property type="project" value="UniProtKB-UniRule"/>
</dbReference>
<feature type="binding site" evidence="6">
    <location>
        <position position="101"/>
    </location>
    <ligand>
        <name>Zn(2+)</name>
        <dbReference type="ChEBI" id="CHEBI:29105"/>
    </ligand>
</feature>
<reference evidence="8 9" key="1">
    <citation type="journal article" date="2015" name="Genome Announc.">
        <title>Genome Sequence of Lactobacillus curieae CCTCC M 2011381T, a Novel Producer of Gamma-aminobutyric Acid.</title>
        <authorList>
            <person name="Wang Y."/>
            <person name="Wang Y."/>
            <person name="Lang C."/>
            <person name="Wei D."/>
            <person name="Xu P."/>
            <person name="Xie J."/>
        </authorList>
    </citation>
    <scope>NUCLEOTIDE SEQUENCE [LARGE SCALE GENOMIC DNA]</scope>
    <source>
        <strain evidence="8 9">CCTCC M 2011381</strain>
    </source>
</reference>
<dbReference type="GO" id="GO:0008156">
    <property type="term" value="P:negative regulation of DNA replication"/>
    <property type="evidence" value="ECO:0007669"/>
    <property type="project" value="UniProtKB-UniRule"/>
</dbReference>
<dbReference type="EMBL" id="CP018906">
    <property type="protein sequence ID" value="AQW21818.1"/>
    <property type="molecule type" value="Genomic_DNA"/>
</dbReference>
<feature type="binding site" evidence="6">
    <location>
        <position position="98"/>
    </location>
    <ligand>
        <name>Zn(2+)</name>
        <dbReference type="ChEBI" id="CHEBI:29105"/>
    </ligand>
</feature>
<evidence type="ECO:0000256" key="1">
    <source>
        <dbReference type="ARBA" id="ARBA00022490"/>
    </source>
</evidence>
<keyword evidence="4 6" id="KW-0862">Zinc</keyword>
<evidence type="ECO:0000256" key="2">
    <source>
        <dbReference type="ARBA" id="ARBA00022705"/>
    </source>
</evidence>
<evidence type="ECO:0000256" key="5">
    <source>
        <dbReference type="ARBA" id="ARBA00022880"/>
    </source>
</evidence>
<comment type="function">
    <text evidence="6">Involved in control of chromosome replication initiation. Inhibits the cooperative binding of DnaA to the oriC region, thus negatively regulating initiation of chromosome replication. Inhibits the ability of DnaA-ATP to form a helix on DNA; does not disassemble preformed DnaA-DNA helices. Decreases the residence time of DnaA on the chromosome at its binding sites (oriC, replication forks and promoter-binding sites). Tethers DnaA to the replication machinery via the DNA polymerase beta sliding clamp subunit (dnaN). Associates with oriC and other DnaA targets on the chromosome in a DnaA-dependent manner.</text>
</comment>
<dbReference type="PIRSF" id="PIRSF021439">
    <property type="entry name" value="DUF972"/>
    <property type="match status" value="1"/>
</dbReference>
<dbReference type="OrthoDB" id="2112130at2"/>
<feature type="coiled-coil region" evidence="7">
    <location>
        <begin position="7"/>
        <end position="58"/>
    </location>
</feature>
<keyword evidence="7" id="KW-0175">Coiled coil</keyword>